<evidence type="ECO:0000313" key="2">
    <source>
        <dbReference type="Proteomes" id="UP001501237"/>
    </source>
</evidence>
<dbReference type="Proteomes" id="UP001501237">
    <property type="component" value="Unassembled WGS sequence"/>
</dbReference>
<protein>
    <submittedName>
        <fullName evidence="1">Uncharacterized protein</fullName>
    </submittedName>
</protein>
<name>A0ABP6Q8T5_9ACTN</name>
<reference evidence="2" key="1">
    <citation type="journal article" date="2019" name="Int. J. Syst. Evol. Microbiol.">
        <title>The Global Catalogue of Microorganisms (GCM) 10K type strain sequencing project: providing services to taxonomists for standard genome sequencing and annotation.</title>
        <authorList>
            <consortium name="The Broad Institute Genomics Platform"/>
            <consortium name="The Broad Institute Genome Sequencing Center for Infectious Disease"/>
            <person name="Wu L."/>
            <person name="Ma J."/>
        </authorList>
    </citation>
    <scope>NUCLEOTIDE SEQUENCE [LARGE SCALE GENOMIC DNA]</scope>
    <source>
        <strain evidence="2">JCM 9377</strain>
    </source>
</reference>
<evidence type="ECO:0000313" key="1">
    <source>
        <dbReference type="EMBL" id="GAA3211519.1"/>
    </source>
</evidence>
<keyword evidence="2" id="KW-1185">Reference proteome</keyword>
<gene>
    <name evidence="1" type="ORF">GCM10010468_30270</name>
</gene>
<dbReference type="RefSeq" id="WP_344828279.1">
    <property type="nucleotide sequence ID" value="NZ_BAAAUV010000006.1"/>
</dbReference>
<organism evidence="1 2">
    <name type="scientific">Actinocorallia longicatena</name>
    <dbReference type="NCBI Taxonomy" id="111803"/>
    <lineage>
        <taxon>Bacteria</taxon>
        <taxon>Bacillati</taxon>
        <taxon>Actinomycetota</taxon>
        <taxon>Actinomycetes</taxon>
        <taxon>Streptosporangiales</taxon>
        <taxon>Thermomonosporaceae</taxon>
        <taxon>Actinocorallia</taxon>
    </lineage>
</organism>
<sequence>MGHVSAGGLGSGRSAGDEAFRAELAGKAVWKLLVKGIEVFLPGRSTSIGAVRVSDRPVTLRVPVFVNGTGFGIQLQKRPVDRQPEREIFVRGDQGRIIGIAIAGPTAAIGSRVVDAGTLAGYARRLVYETLYDPADADSAGPAVRAAKHVQDVVFLDSETGVGLGVEIDPATGRPVTRLLVGINGAGVLVQAYPPEGGRPAQAVRSQN</sequence>
<accession>A0ABP6Q8T5</accession>
<proteinExistence type="predicted"/>
<dbReference type="EMBL" id="BAAAUV010000006">
    <property type="protein sequence ID" value="GAA3211519.1"/>
    <property type="molecule type" value="Genomic_DNA"/>
</dbReference>
<comment type="caution">
    <text evidence="1">The sequence shown here is derived from an EMBL/GenBank/DDBJ whole genome shotgun (WGS) entry which is preliminary data.</text>
</comment>